<organism evidence="2 3">
    <name type="scientific">Flavobacterium cucumis</name>
    <dbReference type="NCBI Taxonomy" id="416016"/>
    <lineage>
        <taxon>Bacteria</taxon>
        <taxon>Pseudomonadati</taxon>
        <taxon>Bacteroidota</taxon>
        <taxon>Flavobacteriia</taxon>
        <taxon>Flavobacteriales</taxon>
        <taxon>Flavobacteriaceae</taxon>
        <taxon>Flavobacterium</taxon>
    </lineage>
</organism>
<dbReference type="Gene3D" id="3.40.50.720">
    <property type="entry name" value="NAD(P)-binding Rossmann-like Domain"/>
    <property type="match status" value="1"/>
</dbReference>
<dbReference type="Proteomes" id="UP000184611">
    <property type="component" value="Unassembled WGS sequence"/>
</dbReference>
<keyword evidence="3" id="KW-1185">Reference proteome</keyword>
<evidence type="ECO:0000313" key="3">
    <source>
        <dbReference type="Proteomes" id="UP000184611"/>
    </source>
</evidence>
<dbReference type="STRING" id="416016.SAMN05443547_0679"/>
<protein>
    <submittedName>
        <fullName evidence="2">Nucleoside-diphosphate-sugar epimerase</fullName>
    </submittedName>
</protein>
<proteinExistence type="predicted"/>
<evidence type="ECO:0000259" key="1">
    <source>
        <dbReference type="Pfam" id="PF01370"/>
    </source>
</evidence>
<feature type="domain" description="NAD-dependent epimerase/dehydratase" evidence="1">
    <location>
        <begin position="20"/>
        <end position="152"/>
    </location>
</feature>
<dbReference type="AlphaFoldDB" id="A0A1M7ZU04"/>
<dbReference type="EMBL" id="FRYK01000001">
    <property type="protein sequence ID" value="SHO72348.1"/>
    <property type="molecule type" value="Genomic_DNA"/>
</dbReference>
<name>A0A1M7ZU04_9FLAO</name>
<dbReference type="InterPro" id="IPR001509">
    <property type="entry name" value="Epimerase_deHydtase"/>
</dbReference>
<sequence length="289" mass="32564">MLQRVQQDKNEMNLKISILGCGWLGLPLAKSLLSKGYKVKGSTTSESKLEVLKNTGISPFQIQLKEHQIIGNIEDFLKETDVLVIDIPPGLRRETSTSNEMTFVNKVKTLIPFIEKSAVHKVIFVSSTSVYGDDFPIVEITEETKPNPDTESGKQLAITETLLQSNPHFKTTVIRFGGLLGYDRHPVKFLAGRTNVENPDAPVNMIEREDCIGIIEKALDFARDDNWEWNQIFNAVAPQHPTRKAYYHKKAEIFNLPLPTFAEDSESKGKIISSEKVETILGYSFQKEI</sequence>
<dbReference type="InterPro" id="IPR036291">
    <property type="entry name" value="NAD(P)-bd_dom_sf"/>
</dbReference>
<gene>
    <name evidence="2" type="ORF">SAMN05443547_0679</name>
</gene>
<dbReference type="GO" id="GO:0005737">
    <property type="term" value="C:cytoplasm"/>
    <property type="evidence" value="ECO:0007669"/>
    <property type="project" value="TreeGrafter"/>
</dbReference>
<dbReference type="Pfam" id="PF01370">
    <property type="entry name" value="Epimerase"/>
    <property type="match status" value="1"/>
</dbReference>
<reference evidence="3" key="1">
    <citation type="submission" date="2016-12" db="EMBL/GenBank/DDBJ databases">
        <authorList>
            <person name="Varghese N."/>
            <person name="Submissions S."/>
        </authorList>
    </citation>
    <scope>NUCLEOTIDE SEQUENCE [LARGE SCALE GENOMIC DNA]</scope>
    <source>
        <strain evidence="3">DSM 18830</strain>
    </source>
</reference>
<evidence type="ECO:0000313" key="2">
    <source>
        <dbReference type="EMBL" id="SHO72348.1"/>
    </source>
</evidence>
<dbReference type="InterPro" id="IPR051783">
    <property type="entry name" value="NAD(P)-dependent_oxidoreduct"/>
</dbReference>
<dbReference type="CDD" id="cd05266">
    <property type="entry name" value="SDR_a4"/>
    <property type="match status" value="1"/>
</dbReference>
<dbReference type="SUPFAM" id="SSF51735">
    <property type="entry name" value="NAD(P)-binding Rossmann-fold domains"/>
    <property type="match status" value="1"/>
</dbReference>
<dbReference type="PANTHER" id="PTHR48079:SF6">
    <property type="entry name" value="NAD(P)-BINDING DOMAIN-CONTAINING PROTEIN-RELATED"/>
    <property type="match status" value="1"/>
</dbReference>
<dbReference type="GO" id="GO:0004029">
    <property type="term" value="F:aldehyde dehydrogenase (NAD+) activity"/>
    <property type="evidence" value="ECO:0007669"/>
    <property type="project" value="TreeGrafter"/>
</dbReference>
<dbReference type="PANTHER" id="PTHR48079">
    <property type="entry name" value="PROTEIN YEEZ"/>
    <property type="match status" value="1"/>
</dbReference>
<dbReference type="RefSeq" id="WP_234977620.1">
    <property type="nucleotide sequence ID" value="NZ_CBCSEA010000001.1"/>
</dbReference>
<accession>A0A1M7ZU04</accession>